<keyword evidence="1" id="KW-0347">Helicase</keyword>
<reference evidence="5" key="1">
    <citation type="journal article" date="2014" name="Science">
        <title>Ancient hybridizations among the ancestral genomes of bread wheat.</title>
        <authorList>
            <consortium name="International Wheat Genome Sequencing Consortium,"/>
            <person name="Marcussen T."/>
            <person name="Sandve S.R."/>
            <person name="Heier L."/>
            <person name="Spannagl M."/>
            <person name="Pfeifer M."/>
            <person name="Jakobsen K.S."/>
            <person name="Wulff B.B."/>
            <person name="Steuernagel B."/>
            <person name="Mayer K.F."/>
            <person name="Olsen O.A."/>
        </authorList>
    </citation>
    <scope>NUCLEOTIDE SEQUENCE [LARGE SCALE GENOMIC DNA]</scope>
    <source>
        <strain evidence="5">cv. AL8/78</strain>
    </source>
</reference>
<dbReference type="EnsemblPlants" id="AET3Gv20542300.3">
    <property type="protein sequence ID" value="AET3Gv20542300.3"/>
    <property type="gene ID" value="AET3Gv20542300"/>
</dbReference>
<dbReference type="GO" id="GO:0005524">
    <property type="term" value="F:ATP binding"/>
    <property type="evidence" value="ECO:0007669"/>
    <property type="project" value="UniProtKB-KW"/>
</dbReference>
<dbReference type="GO" id="GO:0006281">
    <property type="term" value="P:DNA repair"/>
    <property type="evidence" value="ECO:0007669"/>
    <property type="project" value="UniProtKB-KW"/>
</dbReference>
<feature type="domain" description="DNA helicase Pif1-like DEAD-box helicase" evidence="2">
    <location>
        <begin position="417"/>
        <end position="639"/>
    </location>
</feature>
<keyword evidence="1" id="KW-0227">DNA damage</keyword>
<dbReference type="Gene3D" id="3.40.50.300">
    <property type="entry name" value="P-loop containing nucleotide triphosphate hydrolases"/>
    <property type="match status" value="1"/>
</dbReference>
<evidence type="ECO:0000259" key="2">
    <source>
        <dbReference type="Pfam" id="PF05970"/>
    </source>
</evidence>
<comment type="catalytic activity">
    <reaction evidence="1">
        <text>ATP + H2O = ADP + phosphate + H(+)</text>
        <dbReference type="Rhea" id="RHEA:13065"/>
        <dbReference type="ChEBI" id="CHEBI:15377"/>
        <dbReference type="ChEBI" id="CHEBI:15378"/>
        <dbReference type="ChEBI" id="CHEBI:30616"/>
        <dbReference type="ChEBI" id="CHEBI:43474"/>
        <dbReference type="ChEBI" id="CHEBI:456216"/>
        <dbReference type="EC" id="5.6.2.3"/>
    </reaction>
</comment>
<evidence type="ECO:0000313" key="5">
    <source>
        <dbReference type="Proteomes" id="UP000015105"/>
    </source>
</evidence>
<dbReference type="InterPro" id="IPR027417">
    <property type="entry name" value="P-loop_NTPase"/>
</dbReference>
<evidence type="ECO:0000259" key="3">
    <source>
        <dbReference type="Pfam" id="PF21530"/>
    </source>
</evidence>
<dbReference type="EnsemblPlants" id="AET3Gv20542300.1">
    <property type="protein sequence ID" value="AET3Gv20542300.1"/>
    <property type="gene ID" value="AET3Gv20542300"/>
</dbReference>
<dbReference type="GO" id="GO:0043139">
    <property type="term" value="F:5'-3' DNA helicase activity"/>
    <property type="evidence" value="ECO:0007669"/>
    <property type="project" value="UniProtKB-EC"/>
</dbReference>
<dbReference type="Pfam" id="PF05970">
    <property type="entry name" value="PIF1"/>
    <property type="match status" value="1"/>
</dbReference>
<dbReference type="Proteomes" id="UP000015105">
    <property type="component" value="Chromosome 3D"/>
</dbReference>
<dbReference type="PANTHER" id="PTHR10492">
    <property type="match status" value="1"/>
</dbReference>
<reference evidence="5" key="2">
    <citation type="journal article" date="2017" name="Nat. Plants">
        <title>The Aegilops tauschii genome reveals multiple impacts of transposons.</title>
        <authorList>
            <person name="Zhao G."/>
            <person name="Zou C."/>
            <person name="Li K."/>
            <person name="Wang K."/>
            <person name="Li T."/>
            <person name="Gao L."/>
            <person name="Zhang X."/>
            <person name="Wang H."/>
            <person name="Yang Z."/>
            <person name="Liu X."/>
            <person name="Jiang W."/>
            <person name="Mao L."/>
            <person name="Kong X."/>
            <person name="Jiao Y."/>
            <person name="Jia J."/>
        </authorList>
    </citation>
    <scope>NUCLEOTIDE SEQUENCE [LARGE SCALE GENOMIC DNA]</scope>
    <source>
        <strain evidence="5">cv. AL8/78</strain>
    </source>
</reference>
<dbReference type="Gramene" id="AET3Gv20542300.2">
    <property type="protein sequence ID" value="AET3Gv20542300.2"/>
    <property type="gene ID" value="AET3Gv20542300"/>
</dbReference>
<dbReference type="GO" id="GO:0000723">
    <property type="term" value="P:telomere maintenance"/>
    <property type="evidence" value="ECO:0007669"/>
    <property type="project" value="InterPro"/>
</dbReference>
<dbReference type="SUPFAM" id="SSF52540">
    <property type="entry name" value="P-loop containing nucleoside triphosphate hydrolases"/>
    <property type="match status" value="2"/>
</dbReference>
<organism evidence="4 5">
    <name type="scientific">Aegilops tauschii subsp. strangulata</name>
    <name type="common">Goatgrass</name>
    <dbReference type="NCBI Taxonomy" id="200361"/>
    <lineage>
        <taxon>Eukaryota</taxon>
        <taxon>Viridiplantae</taxon>
        <taxon>Streptophyta</taxon>
        <taxon>Embryophyta</taxon>
        <taxon>Tracheophyta</taxon>
        <taxon>Spermatophyta</taxon>
        <taxon>Magnoliopsida</taxon>
        <taxon>Liliopsida</taxon>
        <taxon>Poales</taxon>
        <taxon>Poaceae</taxon>
        <taxon>BOP clade</taxon>
        <taxon>Pooideae</taxon>
        <taxon>Triticodae</taxon>
        <taxon>Triticeae</taxon>
        <taxon>Triticinae</taxon>
        <taxon>Aegilops</taxon>
    </lineage>
</organism>
<reference evidence="4" key="4">
    <citation type="submission" date="2019-03" db="UniProtKB">
        <authorList>
            <consortium name="EnsemblPlants"/>
        </authorList>
    </citation>
    <scope>IDENTIFICATION</scope>
</reference>
<dbReference type="Gramene" id="AET3Gv20542300.3">
    <property type="protein sequence ID" value="AET3Gv20542300.3"/>
    <property type="gene ID" value="AET3Gv20542300"/>
</dbReference>
<reference evidence="4" key="5">
    <citation type="journal article" date="2021" name="G3 (Bethesda)">
        <title>Aegilops tauschii genome assembly Aet v5.0 features greater sequence contiguity and improved annotation.</title>
        <authorList>
            <person name="Wang L."/>
            <person name="Zhu T."/>
            <person name="Rodriguez J.C."/>
            <person name="Deal K.R."/>
            <person name="Dubcovsky J."/>
            <person name="McGuire P.E."/>
            <person name="Lux T."/>
            <person name="Spannagl M."/>
            <person name="Mayer K.F.X."/>
            <person name="Baldrich P."/>
            <person name="Meyers B.C."/>
            <person name="Huo N."/>
            <person name="Gu Y.Q."/>
            <person name="Zhou H."/>
            <person name="Devos K.M."/>
            <person name="Bennetzen J.L."/>
            <person name="Unver T."/>
            <person name="Budak H."/>
            <person name="Gulick P.J."/>
            <person name="Galiba G."/>
            <person name="Kalapos B."/>
            <person name="Nelson D.R."/>
            <person name="Li P."/>
            <person name="You F.M."/>
            <person name="Luo M.C."/>
            <person name="Dvorak J."/>
        </authorList>
    </citation>
    <scope>NUCLEOTIDE SEQUENCE [LARGE SCALE GENOMIC DNA]</scope>
    <source>
        <strain evidence="4">cv. AL8/78</strain>
    </source>
</reference>
<dbReference type="Gramene" id="AET3Gv20542300.1">
    <property type="protein sequence ID" value="AET3Gv20542300.1"/>
    <property type="gene ID" value="AET3Gv20542300"/>
</dbReference>
<keyword evidence="1" id="KW-0234">DNA repair</keyword>
<dbReference type="EnsemblPlants" id="AET3Gv20542300.2">
    <property type="protein sequence ID" value="AET3Gv20542300.2"/>
    <property type="gene ID" value="AET3Gv20542300"/>
</dbReference>
<keyword evidence="1" id="KW-0067">ATP-binding</keyword>
<evidence type="ECO:0000313" key="4">
    <source>
        <dbReference type="EnsemblPlants" id="AET3Gv20542300.2"/>
    </source>
</evidence>
<name>A0A453F1T0_AEGTS</name>
<keyword evidence="1" id="KW-0378">Hydrolase</keyword>
<reference evidence="4" key="3">
    <citation type="journal article" date="2017" name="Nature">
        <title>Genome sequence of the progenitor of the wheat D genome Aegilops tauschii.</title>
        <authorList>
            <person name="Luo M.C."/>
            <person name="Gu Y.Q."/>
            <person name="Puiu D."/>
            <person name="Wang H."/>
            <person name="Twardziok S.O."/>
            <person name="Deal K.R."/>
            <person name="Huo N."/>
            <person name="Zhu T."/>
            <person name="Wang L."/>
            <person name="Wang Y."/>
            <person name="McGuire P.E."/>
            <person name="Liu S."/>
            <person name="Long H."/>
            <person name="Ramasamy R.K."/>
            <person name="Rodriguez J.C."/>
            <person name="Van S.L."/>
            <person name="Yuan L."/>
            <person name="Wang Z."/>
            <person name="Xia Z."/>
            <person name="Xiao L."/>
            <person name="Anderson O.D."/>
            <person name="Ouyang S."/>
            <person name="Liang Y."/>
            <person name="Zimin A.V."/>
            <person name="Pertea G."/>
            <person name="Qi P."/>
            <person name="Bennetzen J.L."/>
            <person name="Dai X."/>
            <person name="Dawson M.W."/>
            <person name="Muller H.G."/>
            <person name="Kugler K."/>
            <person name="Rivarola-Duarte L."/>
            <person name="Spannagl M."/>
            <person name="Mayer K.F.X."/>
            <person name="Lu F.H."/>
            <person name="Bevan M.W."/>
            <person name="Leroy P."/>
            <person name="Li P."/>
            <person name="You F.M."/>
            <person name="Sun Q."/>
            <person name="Liu Z."/>
            <person name="Lyons E."/>
            <person name="Wicker T."/>
            <person name="Salzberg S.L."/>
            <person name="Devos K.M."/>
            <person name="Dvorak J."/>
        </authorList>
    </citation>
    <scope>NUCLEOTIDE SEQUENCE [LARGE SCALE GENOMIC DNA]</scope>
    <source>
        <strain evidence="4">cv. AL8/78</strain>
    </source>
</reference>
<dbReference type="PANTHER" id="PTHR10492:SF101">
    <property type="entry name" value="ATP-DEPENDENT DNA HELICASE"/>
    <property type="match status" value="1"/>
</dbReference>
<accession>A0A453F1T0</accession>
<dbReference type="AlphaFoldDB" id="A0A453F1T0"/>
<protein>
    <recommendedName>
        <fullName evidence="1">ATP-dependent DNA helicase</fullName>
        <ecNumber evidence="1">5.6.2.3</ecNumber>
    </recommendedName>
</protein>
<dbReference type="Pfam" id="PF21530">
    <property type="entry name" value="Pif1_2B_dom"/>
    <property type="match status" value="1"/>
</dbReference>
<sequence>MMHGPCGEAKKNSPCMVDHRCTKHFPKRYNVSTTIDEDGFPVYKRRDDGRQIKKGGVMLDNRFVVPYNRDLLVKYQAHINVEWCNRSRSIKYLFKYIHKDDDHVTALLKERGTANETDEIKKYLEMRYISTSEACWRIFQFDLQYRNPAVERLPFHLENEQQVIFPDSTDLEKIVTRDGSKMTKFTQWMEANKIYELGKRLTYADFPTKFVWKSETKCWQKRKRDYAIGRIYYAHPASGERYHMRMLLNTKKGCTSFEDIRTVDGVIHPTYKSACQALGFLDDDTEWIDCINEASSWASGTRLRQLFTTILSHCEVTNPKVLWDSTWEALCEDMQYKRRTILNFPTLRLTNTQKKAYGLIEIEKLMRQVGKSLKDYPDIELPNAAELEELGNRLINEEVNYDMDKLKDEHKIILNNLNQDQKTAYDAIMESVDKGLGKQIFVEGYGGTGKTYLWKAITTKLRSEGKIVLAVASCGIAALLLQGGRTAHSRFRFPLNITEESTCEIKQGSHLAELLKKTSLILWDEAPMANKHCFEALDKSLRDILRFTNENSDEKPFGGMTVILGGDFRQILPVITKGRREQIVNASIKRSYLWKHFEIFELTQNMRLKCLSDDPIQKQKVAEFAEWILQIGDGKTTSDEGEDWIKIPKDLLLEKGENRKQIVKSIYPNLLQKYRERDYLEERAILCPRNDTVKEINDHIMSQIQGEEVTYLSLDTVCKATTNTNIMMNMQPTEFLNTLTSPGIPDHKLKLKVGLPVMLLESSCHQATQNGHSCFFIWQWMSTLLNIPSSLSYHIQKITIPTLIPLMNSPQFSISFLSDPRKRSCEGLKAPSNPFRKRDRERRCGIHLPSAEAMVGGGTQPSQRRAHALVLPLKSRGEELR</sequence>
<dbReference type="STRING" id="200361.A0A453F1T0"/>
<comment type="similarity">
    <text evidence="1">Belongs to the helicase family.</text>
</comment>
<proteinExistence type="inferred from homology"/>
<dbReference type="InterPro" id="IPR049163">
    <property type="entry name" value="Pif1-like_2B_dom"/>
</dbReference>
<dbReference type="GO" id="GO:0016787">
    <property type="term" value="F:hydrolase activity"/>
    <property type="evidence" value="ECO:0007669"/>
    <property type="project" value="UniProtKB-KW"/>
</dbReference>
<evidence type="ECO:0000256" key="1">
    <source>
        <dbReference type="RuleBase" id="RU363044"/>
    </source>
</evidence>
<dbReference type="EC" id="5.6.2.3" evidence="1"/>
<dbReference type="InterPro" id="IPR010285">
    <property type="entry name" value="DNA_helicase_pif1-like_DEAD"/>
</dbReference>
<keyword evidence="1" id="KW-0233">DNA recombination</keyword>
<keyword evidence="5" id="KW-1185">Reference proteome</keyword>
<dbReference type="GO" id="GO:0006310">
    <property type="term" value="P:DNA recombination"/>
    <property type="evidence" value="ECO:0007669"/>
    <property type="project" value="UniProtKB-KW"/>
</dbReference>
<feature type="domain" description="DNA helicase Pif1-like 2B" evidence="3">
    <location>
        <begin position="734"/>
        <end position="760"/>
    </location>
</feature>
<comment type="cofactor">
    <cofactor evidence="1">
        <name>Mg(2+)</name>
        <dbReference type="ChEBI" id="CHEBI:18420"/>
    </cofactor>
</comment>
<keyword evidence="1" id="KW-0547">Nucleotide-binding</keyword>